<dbReference type="Gene3D" id="3.40.50.300">
    <property type="entry name" value="P-loop containing nucleotide triphosphate hydrolases"/>
    <property type="match status" value="1"/>
</dbReference>
<sequence length="220" mass="25594">MVREVKPTEEQIQALFDDRVFVQGLTSIDLPKAIIVAGVSGSGKSTCIKLLYDNFELNYFPIQADDYRRIHPKISQYIEKYGRDNAHKKTGNFAHRVAKGLLKKATENRLNIIYETTFNNIDTAIELLSELKNQDYQIYILALPSNTELSIMRNRQRFEDKRNIEGTLPRIVEREVIERMAVNYQQCLAQLKQDKNIYLYQIKDHQEVNQIVRSILQNSG</sequence>
<comment type="caution">
    <text evidence="4">The sequence shown here is derived from an EMBL/GenBank/DDBJ whole genome shotgun (WGS) entry which is preliminary data.</text>
</comment>
<evidence type="ECO:0000256" key="1">
    <source>
        <dbReference type="ARBA" id="ARBA00022741"/>
    </source>
</evidence>
<dbReference type="Pfam" id="PF06414">
    <property type="entry name" value="Zeta_toxin"/>
    <property type="match status" value="1"/>
</dbReference>
<feature type="domain" description="Zeta toxin" evidence="3">
    <location>
        <begin position="30"/>
        <end position="211"/>
    </location>
</feature>
<dbReference type="Proteomes" id="UP000027441">
    <property type="component" value="Unassembled WGS sequence"/>
</dbReference>
<dbReference type="InterPro" id="IPR010488">
    <property type="entry name" value="Zeta_toxin_domain"/>
</dbReference>
<dbReference type="SUPFAM" id="SSF52540">
    <property type="entry name" value="P-loop containing nucleoside triphosphate hydrolases"/>
    <property type="match status" value="1"/>
</dbReference>
<keyword evidence="1" id="KW-0547">Nucleotide-binding</keyword>
<protein>
    <submittedName>
        <fullName evidence="4">Antitoxin/toxin system zeta toxin, signal recognition particle GTPase</fullName>
    </submittedName>
</protein>
<reference evidence="4 5" key="1">
    <citation type="submission" date="2014-02" db="EMBL/GenBank/DDBJ databases">
        <title>Comparative genomics of Haemophilus parasuis isolated from pig lungs.</title>
        <authorList>
            <person name="Kittichotirat W."/>
            <person name="Bumgarner R.E."/>
            <person name="Lawrence P."/>
        </authorList>
    </citation>
    <scope>NUCLEOTIDE SEQUENCE [LARGE SCALE GENOMIC DNA]</scope>
    <source>
        <strain evidence="4 5">HPS9</strain>
    </source>
</reference>
<name>A0A836Z0V7_GLAPU</name>
<evidence type="ECO:0000259" key="3">
    <source>
        <dbReference type="Pfam" id="PF06414"/>
    </source>
</evidence>
<evidence type="ECO:0000313" key="4">
    <source>
        <dbReference type="EMBL" id="KDB46004.1"/>
    </source>
</evidence>
<accession>A0A836Z0V7</accession>
<dbReference type="EMBL" id="JDSN01000057">
    <property type="protein sequence ID" value="KDB46004.1"/>
    <property type="molecule type" value="Genomic_DNA"/>
</dbReference>
<dbReference type="GO" id="GO:0005524">
    <property type="term" value="F:ATP binding"/>
    <property type="evidence" value="ECO:0007669"/>
    <property type="project" value="UniProtKB-KW"/>
</dbReference>
<keyword evidence="2" id="KW-0067">ATP-binding</keyword>
<dbReference type="AlphaFoldDB" id="A0A836Z0V7"/>
<dbReference type="GO" id="GO:0016301">
    <property type="term" value="F:kinase activity"/>
    <property type="evidence" value="ECO:0007669"/>
    <property type="project" value="InterPro"/>
</dbReference>
<evidence type="ECO:0000313" key="5">
    <source>
        <dbReference type="Proteomes" id="UP000027441"/>
    </source>
</evidence>
<dbReference type="InterPro" id="IPR027417">
    <property type="entry name" value="P-loop_NTPase"/>
</dbReference>
<evidence type="ECO:0000256" key="2">
    <source>
        <dbReference type="ARBA" id="ARBA00022840"/>
    </source>
</evidence>
<organism evidence="4 5">
    <name type="scientific">Glaesserella parasuis HPS9</name>
    <dbReference type="NCBI Taxonomy" id="1450513"/>
    <lineage>
        <taxon>Bacteria</taxon>
        <taxon>Pseudomonadati</taxon>
        <taxon>Pseudomonadota</taxon>
        <taxon>Gammaproteobacteria</taxon>
        <taxon>Pasteurellales</taxon>
        <taxon>Pasteurellaceae</taxon>
        <taxon>Glaesserella</taxon>
    </lineage>
</organism>
<gene>
    <name evidence="4" type="ORF">HPS9_05980</name>
</gene>
<proteinExistence type="predicted"/>
<dbReference type="RefSeq" id="WP_035491327.1">
    <property type="nucleotide sequence ID" value="NZ_JDSN01000057.1"/>
</dbReference>